<feature type="transmembrane region" description="Helical" evidence="12">
    <location>
        <begin position="387"/>
        <end position="411"/>
    </location>
</feature>
<dbReference type="InterPro" id="IPR000725">
    <property type="entry name" value="Olfact_rcpt"/>
</dbReference>
<feature type="transmembrane region" description="Helical" evidence="12">
    <location>
        <begin position="811"/>
        <end position="830"/>
    </location>
</feature>
<dbReference type="CDD" id="cd15223">
    <property type="entry name" value="7tmA_OR56-like"/>
    <property type="match status" value="1"/>
</dbReference>
<dbReference type="PRINTS" id="PR00237">
    <property type="entry name" value="GPCRRHODOPSN"/>
</dbReference>
<comment type="function">
    <text evidence="1">Odorant receptor.</text>
</comment>
<feature type="transmembrane region" description="Helical" evidence="12">
    <location>
        <begin position="250"/>
        <end position="275"/>
    </location>
</feature>
<dbReference type="GO" id="GO:0004930">
    <property type="term" value="F:G protein-coupled receptor activity"/>
    <property type="evidence" value="ECO:0007669"/>
    <property type="project" value="UniProtKB-KW"/>
</dbReference>
<evidence type="ECO:0000256" key="9">
    <source>
        <dbReference type="ARBA" id="ARBA00023170"/>
    </source>
</evidence>
<feature type="transmembrane region" description="Helical" evidence="12">
    <location>
        <begin position="631"/>
        <end position="656"/>
    </location>
</feature>
<dbReference type="InterPro" id="IPR000276">
    <property type="entry name" value="GPCR_Rhodpsn"/>
</dbReference>
<dbReference type="Pfam" id="PF13853">
    <property type="entry name" value="7tm_4"/>
    <property type="match status" value="3"/>
</dbReference>
<dbReference type="EMBL" id="JBBHLL010000556">
    <property type="protein sequence ID" value="KAK7800307.1"/>
    <property type="molecule type" value="Genomic_DNA"/>
</dbReference>
<comment type="caution">
    <text evidence="14">The sequence shown here is derived from an EMBL/GenBank/DDBJ whole genome shotgun (WGS) entry which is preliminary data.</text>
</comment>
<gene>
    <name evidence="14" type="ORF">U0070_013402</name>
</gene>
<evidence type="ECO:0000256" key="11">
    <source>
        <dbReference type="RuleBase" id="RU000688"/>
    </source>
</evidence>
<feature type="transmembrane region" description="Helical" evidence="12">
    <location>
        <begin position="209"/>
        <end position="229"/>
    </location>
</feature>
<dbReference type="PROSITE" id="PS00237">
    <property type="entry name" value="G_PROTEIN_RECEP_F1_1"/>
    <property type="match status" value="1"/>
</dbReference>
<feature type="transmembrane region" description="Helical" evidence="12">
    <location>
        <begin position="352"/>
        <end position="375"/>
    </location>
</feature>
<evidence type="ECO:0000256" key="7">
    <source>
        <dbReference type="ARBA" id="ARBA00023040"/>
    </source>
</evidence>
<evidence type="ECO:0000313" key="14">
    <source>
        <dbReference type="EMBL" id="KAK7800307.1"/>
    </source>
</evidence>
<keyword evidence="8 12" id="KW-0472">Membrane</keyword>
<dbReference type="PANTHER" id="PTHR26450:SF109">
    <property type="entry name" value="OLFACTORY RECEPTOR"/>
    <property type="match status" value="1"/>
</dbReference>
<name>A0AAW0HGP2_MYOGA</name>
<evidence type="ECO:0000256" key="3">
    <source>
        <dbReference type="ARBA" id="ARBA00022606"/>
    </source>
</evidence>
<keyword evidence="15" id="KW-1185">Reference proteome</keyword>
<feature type="transmembrane region" description="Helical" evidence="12">
    <location>
        <begin position="327"/>
        <end position="346"/>
    </location>
</feature>
<dbReference type="GO" id="GO:0071396">
    <property type="term" value="P:cellular response to lipid"/>
    <property type="evidence" value="ECO:0007669"/>
    <property type="project" value="UniProtKB-ARBA"/>
</dbReference>
<evidence type="ECO:0000256" key="1">
    <source>
        <dbReference type="ARBA" id="ARBA00002936"/>
    </source>
</evidence>
<dbReference type="GO" id="GO:0004984">
    <property type="term" value="F:olfactory receptor activity"/>
    <property type="evidence" value="ECO:0007669"/>
    <property type="project" value="InterPro"/>
</dbReference>
<feature type="transmembrane region" description="Helical" evidence="12">
    <location>
        <begin position="595"/>
        <end position="619"/>
    </location>
</feature>
<dbReference type="AlphaFoldDB" id="A0AAW0HGP2"/>
<evidence type="ECO:0000256" key="5">
    <source>
        <dbReference type="ARBA" id="ARBA00022725"/>
    </source>
</evidence>
<feature type="transmembrane region" description="Helical" evidence="12">
    <location>
        <begin position="75"/>
        <end position="102"/>
    </location>
</feature>
<evidence type="ECO:0000256" key="8">
    <source>
        <dbReference type="ARBA" id="ARBA00023136"/>
    </source>
</evidence>
<keyword evidence="4 11" id="KW-0812">Transmembrane</keyword>
<feature type="transmembrane region" description="Helical" evidence="12">
    <location>
        <begin position="668"/>
        <end position="689"/>
    </location>
</feature>
<dbReference type="PROSITE" id="PS50262">
    <property type="entry name" value="G_PROTEIN_RECEP_F1_2"/>
    <property type="match status" value="2"/>
</dbReference>
<dbReference type="PRINTS" id="PR00245">
    <property type="entry name" value="OLFACTORYR"/>
</dbReference>
<evidence type="ECO:0000256" key="6">
    <source>
        <dbReference type="ARBA" id="ARBA00022989"/>
    </source>
</evidence>
<feature type="non-terminal residue" evidence="14">
    <location>
        <position position="883"/>
    </location>
</feature>
<dbReference type="PANTHER" id="PTHR26450">
    <property type="entry name" value="OLFACTORY RECEPTOR 56B1-RELATED"/>
    <property type="match status" value="1"/>
</dbReference>
<proteinExistence type="inferred from homology"/>
<feature type="transmembrane region" description="Helical" evidence="12">
    <location>
        <begin position="153"/>
        <end position="175"/>
    </location>
</feature>
<dbReference type="Proteomes" id="UP001488838">
    <property type="component" value="Unassembled WGS sequence"/>
</dbReference>
<dbReference type="FunFam" id="1.20.1070.10:FF:000006">
    <property type="entry name" value="Olfactory receptor"/>
    <property type="match status" value="1"/>
</dbReference>
<dbReference type="InterPro" id="IPR017452">
    <property type="entry name" value="GPCR_Rhodpsn_7TM"/>
</dbReference>
<feature type="transmembrane region" description="Helical" evidence="12">
    <location>
        <begin position="770"/>
        <end position="791"/>
    </location>
</feature>
<accession>A0AAW0HGP2</accession>
<keyword evidence="3" id="KW-0716">Sensory transduction</keyword>
<keyword evidence="6 12" id="KW-1133">Transmembrane helix</keyword>
<evidence type="ECO:0000256" key="2">
    <source>
        <dbReference type="ARBA" id="ARBA00004141"/>
    </source>
</evidence>
<feature type="domain" description="G-protein coupled receptors family 1 profile" evidence="13">
    <location>
        <begin position="54"/>
        <end position="306"/>
    </location>
</feature>
<feature type="transmembrane region" description="Helical" evidence="12">
    <location>
        <begin position="114"/>
        <end position="133"/>
    </location>
</feature>
<evidence type="ECO:0000256" key="12">
    <source>
        <dbReference type="SAM" id="Phobius"/>
    </source>
</evidence>
<feature type="transmembrane region" description="Helical" evidence="12">
    <location>
        <begin position="287"/>
        <end position="306"/>
    </location>
</feature>
<keyword evidence="7 11" id="KW-0297">G-protein coupled receptor</keyword>
<keyword evidence="10 11" id="KW-0807">Transducer</keyword>
<dbReference type="FunFam" id="1.20.1070.10:FF:000002">
    <property type="entry name" value="Olfactory receptor"/>
    <property type="match status" value="1"/>
</dbReference>
<reference evidence="14 15" key="1">
    <citation type="journal article" date="2023" name="bioRxiv">
        <title>Conserved and derived expression patterns and positive selection on dental genes reveal complex evolutionary context of ever-growing rodent molars.</title>
        <authorList>
            <person name="Calamari Z.T."/>
            <person name="Song A."/>
            <person name="Cohen E."/>
            <person name="Akter M."/>
            <person name="Roy R.D."/>
            <person name="Hallikas O."/>
            <person name="Christensen M.M."/>
            <person name="Li P."/>
            <person name="Marangoni P."/>
            <person name="Jernvall J."/>
            <person name="Klein O.D."/>
        </authorList>
    </citation>
    <scope>NUCLEOTIDE SEQUENCE [LARGE SCALE GENOMIC DNA]</scope>
    <source>
        <strain evidence="14">V071</strain>
    </source>
</reference>
<protein>
    <recommendedName>
        <fullName evidence="13">G-protein coupled receptors family 1 profile domain-containing protein</fullName>
    </recommendedName>
</protein>
<dbReference type="SMART" id="SM01381">
    <property type="entry name" value="7TM_GPCR_Srsx"/>
    <property type="match status" value="1"/>
</dbReference>
<feature type="transmembrane region" description="Helical" evidence="12">
    <location>
        <begin position="38"/>
        <end position="63"/>
    </location>
</feature>
<evidence type="ECO:0000259" key="13">
    <source>
        <dbReference type="PROSITE" id="PS50262"/>
    </source>
</evidence>
<comment type="subcellular location">
    <subcellularLocation>
        <location evidence="2">Membrane</location>
        <topology evidence="2">Multi-pass membrane protein</topology>
    </subcellularLocation>
</comment>
<evidence type="ECO:0000256" key="10">
    <source>
        <dbReference type="ARBA" id="ARBA00023224"/>
    </source>
</evidence>
<evidence type="ECO:0000313" key="15">
    <source>
        <dbReference type="Proteomes" id="UP001488838"/>
    </source>
</evidence>
<dbReference type="SUPFAM" id="SSF81321">
    <property type="entry name" value="Family A G protein-coupled receptor-like"/>
    <property type="match status" value="3"/>
</dbReference>
<comment type="similarity">
    <text evidence="11">Belongs to the G-protein coupled receptor 1 family.</text>
</comment>
<feature type="domain" description="G-protein coupled receptors family 1 profile" evidence="13">
    <location>
        <begin position="610"/>
        <end position="860"/>
    </location>
</feature>
<dbReference type="GO" id="GO:0005886">
    <property type="term" value="C:plasma membrane"/>
    <property type="evidence" value="ECO:0007669"/>
    <property type="project" value="TreeGrafter"/>
</dbReference>
<evidence type="ECO:0000256" key="4">
    <source>
        <dbReference type="ARBA" id="ARBA00022692"/>
    </source>
</evidence>
<dbReference type="InterPro" id="IPR050402">
    <property type="entry name" value="OR51/52/56-like"/>
</dbReference>
<dbReference type="Gene3D" id="1.20.1070.10">
    <property type="entry name" value="Rhodopsin 7-helix transmembrane proteins"/>
    <property type="match status" value="3"/>
</dbReference>
<sequence length="883" mass="99004">MYSFEDDSNLIMLLLNQTEMTPASLILNGIPGLEDMHVWISFPFCSMYTVAVVGNCGLLYLIFFEGSLHRSMYYFLAMLSLTDLVMCTASIPKTLCIFWFYLKEISFTDCLVQMFFIHTFTGMESGVLMLMALDRYVAICYPLRNSTILTNPVIAKAGLATFLRAVVLIIPLIFITKQLPYCRGNVINHTYCDQLSVAKVSCGNIKVNIVYGLMIALLIGGFDILYITVSYTMILRAVVSLSSTDARQKAFSTCTAHICAIVFSYGPAFFCFFLNRFGDNTIHPSCLIIVANIYLLLPPTMNPVVYGVKTKQIRDCVISSKSSEIPVALGSSYLTEFILMGVPGILSWQHWLSLLLALLYALDLIANTLIVTVICQEASLCQPMYCLGILAIVDMGLVITIIPKTLVILWFNAKTISFTECFAQMYTIHFLLPWNRYATTCRPLNYTSIVTESFLVKETLLMILRNCVVPKSVPVLATQRNYYSQNQINHYFCTNLGVTSLSCDCRKINSFNQLVWTTWLGQSWESCRAGSVERAVQCIPPALNLLVYALKNKELKQGLYQQGMFQDLTNSNSSRIQVSEFILMGFPGIHSWQHWLSLPLALLYALALIANTLIITIIYQKVSLHQPMYYFLGILAIVDMGLATTIMPKILAILWFNAKTISLPECFAQMYAIHCFVAMESSIFVFMAIDRYVAICKPLRYPSIVTESFVVKATVLMVLRNCGTLTSVPVLAAQRNYCSKNQIEHCLCSNLGVTSLSCDDRKTNSINELILAWTIMGGDLGLIMISYALILQSVLKLNSAEAASKALNTCTSHLILIFFFYTVIVVLSITHSSKMKVPLIPVLLNVLHNVIPPALNPMVYALKNKDLRQGLYQMIRLELKGNH</sequence>
<keyword evidence="9 11" id="KW-0675">Receptor</keyword>
<organism evidence="14 15">
    <name type="scientific">Myodes glareolus</name>
    <name type="common">Bank vole</name>
    <name type="synonym">Clethrionomys glareolus</name>
    <dbReference type="NCBI Taxonomy" id="447135"/>
    <lineage>
        <taxon>Eukaryota</taxon>
        <taxon>Metazoa</taxon>
        <taxon>Chordata</taxon>
        <taxon>Craniata</taxon>
        <taxon>Vertebrata</taxon>
        <taxon>Euteleostomi</taxon>
        <taxon>Mammalia</taxon>
        <taxon>Eutheria</taxon>
        <taxon>Euarchontoglires</taxon>
        <taxon>Glires</taxon>
        <taxon>Rodentia</taxon>
        <taxon>Myomorpha</taxon>
        <taxon>Muroidea</taxon>
        <taxon>Cricetidae</taxon>
        <taxon>Arvicolinae</taxon>
        <taxon>Myodes</taxon>
    </lineage>
</organism>
<keyword evidence="5" id="KW-0552">Olfaction</keyword>